<dbReference type="EMBL" id="JADYTN010000005">
    <property type="protein sequence ID" value="MCF2563139.1"/>
    <property type="molecule type" value="Genomic_DNA"/>
</dbReference>
<dbReference type="InterPro" id="IPR006640">
    <property type="entry name" value="SprT-like_domain"/>
</dbReference>
<proteinExistence type="predicted"/>
<reference evidence="2 3" key="1">
    <citation type="submission" date="2020-12" db="EMBL/GenBank/DDBJ databases">
        <title>Whole genome sequences of gut porcine anaerobes.</title>
        <authorList>
            <person name="Kubasova T."/>
            <person name="Jahodarova E."/>
            <person name="Rychlik I."/>
        </authorList>
    </citation>
    <scope>NUCLEOTIDE SEQUENCE [LARGE SCALE GENOMIC DNA]</scope>
    <source>
        <strain evidence="2 3">An925</strain>
    </source>
</reference>
<evidence type="ECO:0000313" key="2">
    <source>
        <dbReference type="EMBL" id="MCF2563139.1"/>
    </source>
</evidence>
<dbReference type="Pfam" id="PF10263">
    <property type="entry name" value="SprT-like"/>
    <property type="match status" value="1"/>
</dbReference>
<dbReference type="InterPro" id="IPR044245">
    <property type="entry name" value="Spartan"/>
</dbReference>
<dbReference type="SMART" id="SM00731">
    <property type="entry name" value="SprT"/>
    <property type="match status" value="1"/>
</dbReference>
<organism evidence="2 3">
    <name type="scientific">Xylanibacter brevis</name>
    <dbReference type="NCBI Taxonomy" id="83231"/>
    <lineage>
        <taxon>Bacteria</taxon>
        <taxon>Pseudomonadati</taxon>
        <taxon>Bacteroidota</taxon>
        <taxon>Bacteroidia</taxon>
        <taxon>Bacteroidales</taxon>
        <taxon>Prevotellaceae</taxon>
        <taxon>Xylanibacter</taxon>
    </lineage>
</organism>
<accession>A0ABS9CDG9</accession>
<comment type="caution">
    <text evidence="2">The sequence shown here is derived from an EMBL/GenBank/DDBJ whole genome shotgun (WGS) entry which is preliminary data.</text>
</comment>
<dbReference type="PANTHER" id="PTHR21220:SF2">
    <property type="entry name" value="OS09G0407300 PROTEIN"/>
    <property type="match status" value="1"/>
</dbReference>
<protein>
    <submittedName>
        <fullName evidence="2">SprT-like domain-containing protein</fullName>
    </submittedName>
</protein>
<evidence type="ECO:0000313" key="3">
    <source>
        <dbReference type="Proteomes" id="UP001200470"/>
    </source>
</evidence>
<sequence length="212" mass="24927">MTAQTLREWFTTFNAQYFGNTLPEPHFVVNHAKRTLGQFSCHKVRCGLLPGRWKTTGYTIKVSEFYHTSDHDRQSVLLHEMIHFYIAYTQTRDTSAHGKVFRQWMQRLNADGWNITVTSRNAMLATVPTTDKQQYLLLAIRLSNGKCYLSVVNPAYRHHLEQMIHNHCQADEFHWLRTNDSRYAGWSAVRTLRGKHITQDEWERLMSETVIL</sequence>
<name>A0ABS9CDG9_9BACT</name>
<dbReference type="RefSeq" id="WP_301637574.1">
    <property type="nucleotide sequence ID" value="NZ_JADYTN010000005.1"/>
</dbReference>
<evidence type="ECO:0000259" key="1">
    <source>
        <dbReference type="SMART" id="SM00731"/>
    </source>
</evidence>
<dbReference type="Proteomes" id="UP001200470">
    <property type="component" value="Unassembled WGS sequence"/>
</dbReference>
<feature type="domain" description="SprT-like" evidence="1">
    <location>
        <begin position="4"/>
        <end position="152"/>
    </location>
</feature>
<keyword evidence="3" id="KW-1185">Reference proteome</keyword>
<gene>
    <name evidence="2" type="ORF">I6E12_03305</name>
</gene>
<dbReference type="PANTHER" id="PTHR21220">
    <property type="entry name" value="DNA-DEPENDENT METALLOPROTEASE SPRTN"/>
    <property type="match status" value="1"/>
</dbReference>